<gene>
    <name evidence="1" type="ORF">MUN79_29020</name>
</gene>
<keyword evidence="1" id="KW-0614">Plasmid</keyword>
<keyword evidence="2" id="KW-1185">Reference proteome</keyword>
<dbReference type="RefSeq" id="WP_244678452.1">
    <property type="nucleotide sequence ID" value="NZ_CP095047.1"/>
</dbReference>
<proteinExistence type="predicted"/>
<dbReference type="KEGG" id="hcu:MUN79_29020"/>
<name>A0A8T9QHP1_9BACT</name>
<reference evidence="1" key="1">
    <citation type="submission" date="2022-04" db="EMBL/GenBank/DDBJ databases">
        <title>Hymenobacter sp. isolated from the air.</title>
        <authorList>
            <person name="Won M."/>
            <person name="Lee C.-M."/>
            <person name="Woen H.-Y."/>
            <person name="Kwon S.-W."/>
        </authorList>
    </citation>
    <scope>NUCLEOTIDE SEQUENCE</scope>
    <source>
        <strain evidence="1">5116S-3</strain>
        <plasmid evidence="1">unnamed1</plasmid>
    </source>
</reference>
<geneLocation type="plasmid" evidence="1 2">
    <name>unnamed1</name>
</geneLocation>
<dbReference type="AlphaFoldDB" id="A0A8T9QHP1"/>
<evidence type="ECO:0000313" key="2">
    <source>
        <dbReference type="Proteomes" id="UP000831796"/>
    </source>
</evidence>
<dbReference type="Proteomes" id="UP000831796">
    <property type="component" value="Plasmid unnamed1"/>
</dbReference>
<evidence type="ECO:0000313" key="1">
    <source>
        <dbReference type="EMBL" id="UOQ75119.1"/>
    </source>
</evidence>
<dbReference type="EMBL" id="CP095047">
    <property type="protein sequence ID" value="UOQ75119.1"/>
    <property type="molecule type" value="Genomic_DNA"/>
</dbReference>
<sequence>MRPFSRAAVRLLPLLSLLLSLWLPLTSRAQLPLTSSSPVTVSFDNLGSSATASLPAGFVLAAGANPTYSGGTTATTQAAGTTGTGALSSTSSGGAYNFANGVTASSTDRAVGFLSSGSYSSPRNLLLAVQNTTGSTVTELAVAYDVEKYRLGSRAFEWQFFTSANGTTWTQLTTLTQSYPADATTGAPVNPPTSTNKSTTLTGLSLADGATIYLRWAYVGNGGSTNGQALGLDNLVLTPTLSGGGGTPTLTTGAVNGSPFCVTATTGSSLSVPFTVSGTLSGSFAVQLSSATGSFAADLTTNLIGQGTTSPLTATLPAGTGAGTGYRVRVVHAASGTAGSDNGSDLTVTAAPASVTVTVAPASAQSVTTTGTGATLTATASAPASFAWAYSTSASGPFTTPISGATAASYQVRGADFGSAGTYYLVARATSSCGGVAGTSAPVTVTVTAPSAVLTITPLTVPDFGSVYVGSASTSQPVVVSGSNLSAPVTITPAPGFEIRMGTAPSPAAPLP</sequence>
<organism evidence="1 2">
    <name type="scientific">Hymenobacter cellulosilyticus</name>
    <dbReference type="NCBI Taxonomy" id="2932248"/>
    <lineage>
        <taxon>Bacteria</taxon>
        <taxon>Pseudomonadati</taxon>
        <taxon>Bacteroidota</taxon>
        <taxon>Cytophagia</taxon>
        <taxon>Cytophagales</taxon>
        <taxon>Hymenobacteraceae</taxon>
        <taxon>Hymenobacter</taxon>
    </lineage>
</organism>
<accession>A0A8T9QHP1</accession>
<protein>
    <submittedName>
        <fullName evidence="1">Uncharacterized protein</fullName>
    </submittedName>
</protein>